<feature type="compositionally biased region" description="Low complexity" evidence="1">
    <location>
        <begin position="344"/>
        <end position="359"/>
    </location>
</feature>
<dbReference type="OrthoDB" id="288935at2"/>
<feature type="region of interest" description="Disordered" evidence="1">
    <location>
        <begin position="58"/>
        <end position="88"/>
    </location>
</feature>
<gene>
    <name evidence="2" type="ORF">Pan14r_18310</name>
</gene>
<dbReference type="Proteomes" id="UP000317238">
    <property type="component" value="Unassembled WGS sequence"/>
</dbReference>
<evidence type="ECO:0000313" key="2">
    <source>
        <dbReference type="EMBL" id="TWT69543.1"/>
    </source>
</evidence>
<evidence type="ECO:0008006" key="4">
    <source>
        <dbReference type="Google" id="ProtNLM"/>
    </source>
</evidence>
<proteinExistence type="predicted"/>
<accession>A0A5C5Y482</accession>
<reference evidence="2 3" key="1">
    <citation type="submission" date="2019-02" db="EMBL/GenBank/DDBJ databases">
        <title>Deep-cultivation of Planctomycetes and their phenomic and genomic characterization uncovers novel biology.</title>
        <authorList>
            <person name="Wiegand S."/>
            <person name="Jogler M."/>
            <person name="Boedeker C."/>
            <person name="Pinto D."/>
            <person name="Vollmers J."/>
            <person name="Rivas-Marin E."/>
            <person name="Kohn T."/>
            <person name="Peeters S.H."/>
            <person name="Heuer A."/>
            <person name="Rast P."/>
            <person name="Oberbeckmann S."/>
            <person name="Bunk B."/>
            <person name="Jeske O."/>
            <person name="Meyerdierks A."/>
            <person name="Storesund J.E."/>
            <person name="Kallscheuer N."/>
            <person name="Luecker S."/>
            <person name="Lage O.M."/>
            <person name="Pohl T."/>
            <person name="Merkel B.J."/>
            <person name="Hornburger P."/>
            <person name="Mueller R.-W."/>
            <person name="Bruemmer F."/>
            <person name="Labrenz M."/>
            <person name="Spormann A.M."/>
            <person name="Op Den Camp H."/>
            <person name="Overmann J."/>
            <person name="Amann R."/>
            <person name="Jetten M.S.M."/>
            <person name="Mascher T."/>
            <person name="Medema M.H."/>
            <person name="Devos D.P."/>
            <person name="Kaster A.-K."/>
            <person name="Ovreas L."/>
            <person name="Rohde M."/>
            <person name="Galperin M.Y."/>
            <person name="Jogler C."/>
        </authorList>
    </citation>
    <scope>NUCLEOTIDE SEQUENCE [LARGE SCALE GENOMIC DNA]</scope>
    <source>
        <strain evidence="2 3">Pan14r</strain>
    </source>
</reference>
<feature type="compositionally biased region" description="Low complexity" evidence="1">
    <location>
        <begin position="78"/>
        <end position="88"/>
    </location>
</feature>
<comment type="caution">
    <text evidence="2">The sequence shown here is derived from an EMBL/GenBank/DDBJ whole genome shotgun (WGS) entry which is preliminary data.</text>
</comment>
<dbReference type="AlphaFoldDB" id="A0A5C5Y482"/>
<name>A0A5C5Y482_9PLAN</name>
<feature type="region of interest" description="Disordered" evidence="1">
    <location>
        <begin position="208"/>
        <end position="411"/>
    </location>
</feature>
<feature type="compositionally biased region" description="Polar residues" evidence="1">
    <location>
        <begin position="326"/>
        <end position="337"/>
    </location>
</feature>
<evidence type="ECO:0000256" key="1">
    <source>
        <dbReference type="SAM" id="MobiDB-lite"/>
    </source>
</evidence>
<feature type="compositionally biased region" description="Polar residues" evidence="1">
    <location>
        <begin position="255"/>
        <end position="271"/>
    </location>
</feature>
<keyword evidence="3" id="KW-1185">Reference proteome</keyword>
<feature type="compositionally biased region" description="Pro residues" evidence="1">
    <location>
        <begin position="374"/>
        <end position="384"/>
    </location>
</feature>
<feature type="compositionally biased region" description="Basic and acidic residues" evidence="1">
    <location>
        <begin position="400"/>
        <end position="411"/>
    </location>
</feature>
<sequence length="658" mass="71158">MAALTLTLATSWTLGTVDADAQVPVNASQANQLRPVPKFTAQTQPTATHQPKRAGWNLQWQNPDVPKAGPEKAGREQPAAAAAATTANVPAAQPKYPVRQVSAIQPSPAPAYAGDRPATPTLPTMRNVQRAGLPAPVPVADPNANRAAANDFFEHPFGRPDVPSVRSSRRARHQVVAAGGSATVAPVMPAAHRGASMVRQTAAQAPKDLDDLFAPPGGTANPANSGNGFGLPEPTADPVQPSEMRPMNSLRGNLPSPQSAPSQFEMPSTQEAPAGFGDGTELLPPPAGESFDPGTPANGQAMPRQDLLPPPDAAGLDTNGLDANAPSRQPNVQSPSDSIRDLMQQSPSPDSTTSDAPQTRSDNERPTDEGLQTLPPPETTPAPEPQDDFGLDSFDLESNPFDRENQDDMDDLRRLREEARKEREERVPGAMLGLSCEDFRERVRLQSIRDISLDPSPPFRPDVVEQDRYEEFKTRWDGQQKVRTWRSVDGVTLAVGKLRDLTYGKAVIETEFGSLEEIQTDRLSEEDLAVLTDSWGLPTECQLEQVAYQPRAWQQMTMTYKASNLCHKPLYFQEVNLERYGHTAGPVLQPVVSSAHFFANIAVLPYKMGVHCPSECQYALGYYRPGDCAPWIIPAVPISARGAIAQAAVMTGTFWLVP</sequence>
<protein>
    <recommendedName>
        <fullName evidence="4">SLA1 homology domain-containing protein</fullName>
    </recommendedName>
</protein>
<organism evidence="2 3">
    <name type="scientific">Crateriforma conspicua</name>
    <dbReference type="NCBI Taxonomy" id="2527996"/>
    <lineage>
        <taxon>Bacteria</taxon>
        <taxon>Pseudomonadati</taxon>
        <taxon>Planctomycetota</taxon>
        <taxon>Planctomycetia</taxon>
        <taxon>Planctomycetales</taxon>
        <taxon>Planctomycetaceae</taxon>
        <taxon>Crateriforma</taxon>
    </lineage>
</organism>
<evidence type="ECO:0000313" key="3">
    <source>
        <dbReference type="Proteomes" id="UP000317238"/>
    </source>
</evidence>
<dbReference type="EMBL" id="SJPL01000001">
    <property type="protein sequence ID" value="TWT69543.1"/>
    <property type="molecule type" value="Genomic_DNA"/>
</dbReference>